<reference evidence="2 3" key="1">
    <citation type="submission" date="2020-03" db="EMBL/GenBank/DDBJ databases">
        <title>Cyclobacterium plantarum sp. nov., a marine bacterium isolated from a coastal-marine wetland.</title>
        <authorList>
            <person name="Sanchez-Porro C."/>
            <person name="Ventosa A."/>
            <person name="Amoozegar M."/>
        </authorList>
    </citation>
    <scope>NUCLEOTIDE SEQUENCE [LARGE SCALE GENOMIC DNA]</scope>
    <source>
        <strain evidence="2 3">GBPx2</strain>
    </source>
</reference>
<name>A0ABX0HD82_9BACT</name>
<dbReference type="PANTHER" id="PTHR43861">
    <property type="entry name" value="TRANS-ACONITATE 2-METHYLTRANSFERASE-RELATED"/>
    <property type="match status" value="1"/>
</dbReference>
<evidence type="ECO:0000313" key="2">
    <source>
        <dbReference type="EMBL" id="NHE58442.1"/>
    </source>
</evidence>
<dbReference type="InterPro" id="IPR029063">
    <property type="entry name" value="SAM-dependent_MTases_sf"/>
</dbReference>
<dbReference type="EMBL" id="JAANYN010000007">
    <property type="protein sequence ID" value="NHE58442.1"/>
    <property type="molecule type" value="Genomic_DNA"/>
</dbReference>
<keyword evidence="3" id="KW-1185">Reference proteome</keyword>
<comment type="caution">
    <text evidence="2">The sequence shown here is derived from an EMBL/GenBank/DDBJ whole genome shotgun (WGS) entry which is preliminary data.</text>
</comment>
<organism evidence="2 3">
    <name type="scientific">Cyclobacterium plantarum</name>
    <dbReference type="NCBI Taxonomy" id="2716263"/>
    <lineage>
        <taxon>Bacteria</taxon>
        <taxon>Pseudomonadati</taxon>
        <taxon>Bacteroidota</taxon>
        <taxon>Cytophagia</taxon>
        <taxon>Cytophagales</taxon>
        <taxon>Cyclobacteriaceae</taxon>
        <taxon>Cyclobacterium</taxon>
    </lineage>
</organism>
<sequence length="280" mass="31922">MKDQFPYVQCSHCGTIQQLDPPEDMASYYPKAYYSFSGLSYSSLQVRLMKQFRFWLYLKSGMSFLKPIYGSWLDRLGAGKRDTIADIGCGNGQLLYELYASGYRHLSGFDPFIKDSVQVSRSLHIYKKNLFDIGSTFDVIMLHHAFEHMKDPDAAFGKIAGLLNPSGRLLIRVPVADGEAWSVFRENWVQLDAPRHYFIPSLAAMKILAERHGLELFHIDFDSTAFQFWGSKKYQEGQTLHGKNDLHSSAAVDAWELESKAKSLNALSRGDQAAFYFRKI</sequence>
<accession>A0ABX0HD82</accession>
<evidence type="ECO:0000313" key="3">
    <source>
        <dbReference type="Proteomes" id="UP000649799"/>
    </source>
</evidence>
<dbReference type="GO" id="GO:0008168">
    <property type="term" value="F:methyltransferase activity"/>
    <property type="evidence" value="ECO:0007669"/>
    <property type="project" value="UniProtKB-KW"/>
</dbReference>
<protein>
    <submittedName>
        <fullName evidence="2">Class I SAM-dependent methyltransferase</fullName>
    </submittedName>
</protein>
<dbReference type="SUPFAM" id="SSF53335">
    <property type="entry name" value="S-adenosyl-L-methionine-dependent methyltransferases"/>
    <property type="match status" value="1"/>
</dbReference>
<dbReference type="Gene3D" id="3.40.50.150">
    <property type="entry name" value="Vaccinia Virus protein VP39"/>
    <property type="match status" value="1"/>
</dbReference>
<dbReference type="PANTHER" id="PTHR43861:SF3">
    <property type="entry name" value="PUTATIVE (AFU_ORTHOLOGUE AFUA_2G14390)-RELATED"/>
    <property type="match status" value="1"/>
</dbReference>
<evidence type="ECO:0000256" key="1">
    <source>
        <dbReference type="ARBA" id="ARBA00022679"/>
    </source>
</evidence>
<gene>
    <name evidence="2" type="ORF">G9Q97_16660</name>
</gene>
<dbReference type="RefSeq" id="WP_166148836.1">
    <property type="nucleotide sequence ID" value="NZ_JAANYN010000007.1"/>
</dbReference>
<dbReference type="CDD" id="cd02440">
    <property type="entry name" value="AdoMet_MTases"/>
    <property type="match status" value="1"/>
</dbReference>
<keyword evidence="1" id="KW-0808">Transferase</keyword>
<proteinExistence type="predicted"/>
<keyword evidence="2" id="KW-0489">Methyltransferase</keyword>
<dbReference type="GO" id="GO:0032259">
    <property type="term" value="P:methylation"/>
    <property type="evidence" value="ECO:0007669"/>
    <property type="project" value="UniProtKB-KW"/>
</dbReference>
<dbReference type="Pfam" id="PF13489">
    <property type="entry name" value="Methyltransf_23"/>
    <property type="match status" value="1"/>
</dbReference>
<dbReference type="Proteomes" id="UP000649799">
    <property type="component" value="Unassembled WGS sequence"/>
</dbReference>